<dbReference type="InterPro" id="IPR036236">
    <property type="entry name" value="Znf_C2H2_sf"/>
</dbReference>
<sequence>MVSGFEVLSNMPVKCEQCNKMFSNLYNMNRHIRKVHKMKPASDNTSVWKCKCLEDDCNKSFPRNNALITHLTEEHNKTFDYTEISLKDMDEFQSWKSSIEKETKCSYIFKSKINSAVGFTMYYNCNRSFAGKGPRDKNKQYKRLLKSKGSCKMSSYCTSQIKVTKKGGSDILIQWQKTHYGHTFDLKHIRLSIQDREEVALKLISGVTSEKILEEIQNGLEKELKRLDLLTRKDIWNIKERFNIKDSDGERLVNDAISVDLSVQEYSTNDSEDNPELLLYIFERHIEALALNYNIETYEKYWKIFQESGDFYTVIKLSDSKCCEEYCPACNICKHMYSCTCQDFEETIICKHVHYIHCNTVNSIGENVDNYNDVKENNVGVTSIPQSNKSDAQNLKLNKMINKVCYKLQQCEFETLNDEVIQQIAYHLKMLNKLIILPKYNEKQILQNNNVIIEPQLRFSSTKRKRKNVKRKNTYERSTTINNVLNNQTNLCVSTSPIYDHMYYE</sequence>
<keyword evidence="1" id="KW-0863">Zinc-finger</keyword>
<reference evidence="4 5" key="1">
    <citation type="journal article" date="2018" name="Elife">
        <title>Firefly genomes illuminate parallel origins of bioluminescence in beetles.</title>
        <authorList>
            <person name="Fallon T.R."/>
            <person name="Lower S.E."/>
            <person name="Chang C.H."/>
            <person name="Bessho-Uehara M."/>
            <person name="Martin G.J."/>
            <person name="Bewick A.J."/>
            <person name="Behringer M."/>
            <person name="Debat H.J."/>
            <person name="Wong I."/>
            <person name="Day J.C."/>
            <person name="Suvorov A."/>
            <person name="Silva C.J."/>
            <person name="Stanger-Hall K.F."/>
            <person name="Hall D.W."/>
            <person name="Schmitz R.J."/>
            <person name="Nelson D.R."/>
            <person name="Lewis S.M."/>
            <person name="Shigenobu S."/>
            <person name="Bybee S.M."/>
            <person name="Larracuente A.M."/>
            <person name="Oba Y."/>
            <person name="Weng J.K."/>
        </authorList>
    </citation>
    <scope>NUCLEOTIDE SEQUENCE [LARGE SCALE GENOMIC DNA]</scope>
    <source>
        <strain evidence="4">1611_PpyrPB1</strain>
        <tissue evidence="4">Whole body</tissue>
    </source>
</reference>
<name>A0A5N4A9R9_PHOPY</name>
<dbReference type="PANTHER" id="PTHR33936">
    <property type="entry name" value="PROTEIN CBG17840"/>
    <property type="match status" value="1"/>
</dbReference>
<feature type="domain" description="SWIM-type" evidence="3">
    <location>
        <begin position="311"/>
        <end position="361"/>
    </location>
</feature>
<dbReference type="Gene3D" id="3.30.160.60">
    <property type="entry name" value="Classic Zinc Finger"/>
    <property type="match status" value="1"/>
</dbReference>
<keyword evidence="1" id="KW-0862">Zinc</keyword>
<evidence type="ECO:0000313" key="4">
    <source>
        <dbReference type="EMBL" id="KAB0794070.1"/>
    </source>
</evidence>
<dbReference type="Pfam" id="PF00096">
    <property type="entry name" value="zf-C2H2"/>
    <property type="match status" value="2"/>
</dbReference>
<evidence type="ECO:0000256" key="1">
    <source>
        <dbReference type="PROSITE-ProRule" id="PRU00042"/>
    </source>
</evidence>
<protein>
    <recommendedName>
        <fullName evidence="6">C2H2-type domain-containing protein</fullName>
    </recommendedName>
</protein>
<dbReference type="InterPro" id="IPR013087">
    <property type="entry name" value="Znf_C2H2_type"/>
</dbReference>
<dbReference type="PANTHER" id="PTHR33936:SF24">
    <property type="entry name" value="C2H2-TYPE DOMAIN-CONTAINING PROTEIN"/>
    <property type="match status" value="1"/>
</dbReference>
<dbReference type="OrthoDB" id="6426693at2759"/>
<dbReference type="PROSITE" id="PS50966">
    <property type="entry name" value="ZF_SWIM"/>
    <property type="match status" value="1"/>
</dbReference>
<dbReference type="AlphaFoldDB" id="A0A5N4A9R9"/>
<dbReference type="InterPro" id="IPR007527">
    <property type="entry name" value="Znf_SWIM"/>
</dbReference>
<dbReference type="PROSITE" id="PS50157">
    <property type="entry name" value="ZINC_FINGER_C2H2_2"/>
    <property type="match status" value="2"/>
</dbReference>
<dbReference type="InterPro" id="IPR052797">
    <property type="entry name" value="RegFact_GeneExpr_CellDeath"/>
</dbReference>
<dbReference type="GO" id="GO:0008270">
    <property type="term" value="F:zinc ion binding"/>
    <property type="evidence" value="ECO:0007669"/>
    <property type="project" value="UniProtKB-KW"/>
</dbReference>
<dbReference type="InParanoid" id="A0A5N4A9R9"/>
<gene>
    <name evidence="4" type="ORF">PPYR_13690</name>
</gene>
<accession>A0A5N4A9R9</accession>
<dbReference type="EMBL" id="VVIM01000009">
    <property type="protein sequence ID" value="KAB0794070.1"/>
    <property type="molecule type" value="Genomic_DNA"/>
</dbReference>
<feature type="domain" description="C2H2-type" evidence="2">
    <location>
        <begin position="13"/>
        <end position="41"/>
    </location>
</feature>
<dbReference type="SMART" id="SM00355">
    <property type="entry name" value="ZnF_C2H2"/>
    <property type="match status" value="2"/>
</dbReference>
<dbReference type="Proteomes" id="UP000327044">
    <property type="component" value="Unassembled WGS sequence"/>
</dbReference>
<feature type="domain" description="C2H2-type" evidence="2">
    <location>
        <begin position="48"/>
        <end position="75"/>
    </location>
</feature>
<keyword evidence="1" id="KW-0479">Metal-binding</keyword>
<evidence type="ECO:0000259" key="3">
    <source>
        <dbReference type="PROSITE" id="PS50966"/>
    </source>
</evidence>
<evidence type="ECO:0000313" key="5">
    <source>
        <dbReference type="Proteomes" id="UP000327044"/>
    </source>
</evidence>
<dbReference type="PROSITE" id="PS00028">
    <property type="entry name" value="ZINC_FINGER_C2H2_1"/>
    <property type="match status" value="2"/>
</dbReference>
<evidence type="ECO:0000259" key="2">
    <source>
        <dbReference type="PROSITE" id="PS50157"/>
    </source>
</evidence>
<comment type="caution">
    <text evidence="4">The sequence shown here is derived from an EMBL/GenBank/DDBJ whole genome shotgun (WGS) entry which is preliminary data.</text>
</comment>
<dbReference type="SUPFAM" id="SSF57667">
    <property type="entry name" value="beta-beta-alpha zinc fingers"/>
    <property type="match status" value="1"/>
</dbReference>
<keyword evidence="5" id="KW-1185">Reference proteome</keyword>
<evidence type="ECO:0008006" key="6">
    <source>
        <dbReference type="Google" id="ProtNLM"/>
    </source>
</evidence>
<organism evidence="4 5">
    <name type="scientific">Photinus pyralis</name>
    <name type="common">Common eastern firefly</name>
    <name type="synonym">Lampyris pyralis</name>
    <dbReference type="NCBI Taxonomy" id="7054"/>
    <lineage>
        <taxon>Eukaryota</taxon>
        <taxon>Metazoa</taxon>
        <taxon>Ecdysozoa</taxon>
        <taxon>Arthropoda</taxon>
        <taxon>Hexapoda</taxon>
        <taxon>Insecta</taxon>
        <taxon>Pterygota</taxon>
        <taxon>Neoptera</taxon>
        <taxon>Endopterygota</taxon>
        <taxon>Coleoptera</taxon>
        <taxon>Polyphaga</taxon>
        <taxon>Elateriformia</taxon>
        <taxon>Elateroidea</taxon>
        <taxon>Lampyridae</taxon>
        <taxon>Lampyrinae</taxon>
        <taxon>Photinus</taxon>
    </lineage>
</organism>
<proteinExistence type="predicted"/>